<evidence type="ECO:0008006" key="3">
    <source>
        <dbReference type="Google" id="ProtNLM"/>
    </source>
</evidence>
<reference evidence="2" key="1">
    <citation type="journal article" date="2019" name="Int. J. Syst. Evol. Microbiol.">
        <title>The Global Catalogue of Microorganisms (GCM) 10K type strain sequencing project: providing services to taxonomists for standard genome sequencing and annotation.</title>
        <authorList>
            <consortium name="The Broad Institute Genomics Platform"/>
            <consortium name="The Broad Institute Genome Sequencing Center for Infectious Disease"/>
            <person name="Wu L."/>
            <person name="Ma J."/>
        </authorList>
    </citation>
    <scope>NUCLEOTIDE SEQUENCE [LARGE SCALE GENOMIC DNA]</scope>
    <source>
        <strain evidence="2">JCM 17326</strain>
    </source>
</reference>
<keyword evidence="2" id="KW-1185">Reference proteome</keyword>
<dbReference type="EMBL" id="BAABDQ010000053">
    <property type="protein sequence ID" value="GAA3615900.1"/>
    <property type="molecule type" value="Genomic_DNA"/>
</dbReference>
<name>A0ABP6ZP46_9ACTN</name>
<dbReference type="Proteomes" id="UP001500630">
    <property type="component" value="Unassembled WGS sequence"/>
</dbReference>
<proteinExistence type="predicted"/>
<comment type="caution">
    <text evidence="1">The sequence shown here is derived from an EMBL/GenBank/DDBJ whole genome shotgun (WGS) entry which is preliminary data.</text>
</comment>
<organism evidence="1 2">
    <name type="scientific">Nonomuraea rosea</name>
    <dbReference type="NCBI Taxonomy" id="638574"/>
    <lineage>
        <taxon>Bacteria</taxon>
        <taxon>Bacillati</taxon>
        <taxon>Actinomycetota</taxon>
        <taxon>Actinomycetes</taxon>
        <taxon>Streptosporangiales</taxon>
        <taxon>Streptosporangiaceae</taxon>
        <taxon>Nonomuraea</taxon>
    </lineage>
</organism>
<evidence type="ECO:0000313" key="1">
    <source>
        <dbReference type="EMBL" id="GAA3615900.1"/>
    </source>
</evidence>
<gene>
    <name evidence="1" type="ORF">GCM10022419_121470</name>
</gene>
<evidence type="ECO:0000313" key="2">
    <source>
        <dbReference type="Proteomes" id="UP001500630"/>
    </source>
</evidence>
<accession>A0ABP6ZP46</accession>
<protein>
    <recommendedName>
        <fullName evidence="3">DNA-binding protein</fullName>
    </recommendedName>
</protein>
<sequence>MKEMKGQCVPSAQDVDLQKATESQAVMEGEAAAGQPMVVGLVGAGRLLGMGRTKAYRMAKTGQFPCPVLRIGGRYVVPLRGIQVLLGYHDRDERQERETEG</sequence>